<dbReference type="PANTHER" id="PTHR47506:SF1">
    <property type="entry name" value="HTH-TYPE TRANSCRIPTIONAL REGULATOR YJDC"/>
    <property type="match status" value="1"/>
</dbReference>
<evidence type="ECO:0000256" key="3">
    <source>
        <dbReference type="ARBA" id="ARBA00023163"/>
    </source>
</evidence>
<dbReference type="InterPro" id="IPR009057">
    <property type="entry name" value="Homeodomain-like_sf"/>
</dbReference>
<dbReference type="PROSITE" id="PS50977">
    <property type="entry name" value="HTH_TETR_2"/>
    <property type="match status" value="1"/>
</dbReference>
<keyword evidence="3" id="KW-0804">Transcription</keyword>
<dbReference type="InterPro" id="IPR036271">
    <property type="entry name" value="Tet_transcr_reg_TetR-rel_C_sf"/>
</dbReference>
<evidence type="ECO:0000256" key="1">
    <source>
        <dbReference type="ARBA" id="ARBA00023015"/>
    </source>
</evidence>
<keyword evidence="2 4" id="KW-0238">DNA-binding</keyword>
<dbReference type="Pfam" id="PF16925">
    <property type="entry name" value="TetR_C_13"/>
    <property type="match status" value="1"/>
</dbReference>
<dbReference type="Gene3D" id="1.10.10.60">
    <property type="entry name" value="Homeodomain-like"/>
    <property type="match status" value="1"/>
</dbReference>
<evidence type="ECO:0000259" key="5">
    <source>
        <dbReference type="PROSITE" id="PS50977"/>
    </source>
</evidence>
<name>A0ABN5YA66_MYCME</name>
<dbReference type="SUPFAM" id="SSF48498">
    <property type="entry name" value="Tetracyclin repressor-like, C-terminal domain"/>
    <property type="match status" value="1"/>
</dbReference>
<dbReference type="InterPro" id="IPR011075">
    <property type="entry name" value="TetR_C"/>
</dbReference>
<dbReference type="PANTHER" id="PTHR47506">
    <property type="entry name" value="TRANSCRIPTIONAL REGULATORY PROTEIN"/>
    <property type="match status" value="1"/>
</dbReference>
<accession>A0ABN5YA66</accession>
<dbReference type="Proteomes" id="UP000465622">
    <property type="component" value="Chromosome"/>
</dbReference>
<dbReference type="Pfam" id="PF00440">
    <property type="entry name" value="TetR_N"/>
    <property type="match status" value="1"/>
</dbReference>
<sequence length="181" mass="19028">MFNELGYDAATFTVVAVRSDVTRPAVNHHFGGKSTLYRAVVAQTTTAVIEAATQAREQSTVTARLSTFFAAVVGAGSSDRSGAAFLVTAAIESRRHPELVDAEHDPVAACRRFLSWALTEASDTGELSSDTDTATVVEMLLAALLGMALSAGHIAPHQDPGHVADAFERLLSAQSGRSATR</sequence>
<reference evidence="6 7" key="1">
    <citation type="journal article" date="2019" name="Emerg. Microbes Infect.">
        <title>Comprehensive subspecies identification of 175 nontuberculous mycobacteria species based on 7547 genomic profiles.</title>
        <authorList>
            <person name="Matsumoto Y."/>
            <person name="Kinjo T."/>
            <person name="Motooka D."/>
            <person name="Nabeya D."/>
            <person name="Jung N."/>
            <person name="Uechi K."/>
            <person name="Horii T."/>
            <person name="Iida T."/>
            <person name="Fujita J."/>
            <person name="Nakamura S."/>
        </authorList>
    </citation>
    <scope>NUCLEOTIDE SEQUENCE [LARGE SCALE GENOMIC DNA]</scope>
    <source>
        <strain evidence="6 7">JCM 12375</strain>
    </source>
</reference>
<dbReference type="Gene3D" id="1.10.357.10">
    <property type="entry name" value="Tetracycline Repressor, domain 2"/>
    <property type="match status" value="1"/>
</dbReference>
<evidence type="ECO:0000256" key="2">
    <source>
        <dbReference type="ARBA" id="ARBA00023125"/>
    </source>
</evidence>
<feature type="DNA-binding region" description="H-T-H motif" evidence="4">
    <location>
        <begin position="11"/>
        <end position="30"/>
    </location>
</feature>
<evidence type="ECO:0000313" key="7">
    <source>
        <dbReference type="Proteomes" id="UP000465622"/>
    </source>
</evidence>
<organism evidence="6 7">
    <name type="scientific">Mycolicibacterium mageritense</name>
    <name type="common">Mycobacterium mageritense</name>
    <dbReference type="NCBI Taxonomy" id="53462"/>
    <lineage>
        <taxon>Bacteria</taxon>
        <taxon>Bacillati</taxon>
        <taxon>Actinomycetota</taxon>
        <taxon>Actinomycetes</taxon>
        <taxon>Mycobacteriales</taxon>
        <taxon>Mycobacteriaceae</taxon>
        <taxon>Mycolicibacterium</taxon>
    </lineage>
</organism>
<dbReference type="SUPFAM" id="SSF46689">
    <property type="entry name" value="Homeodomain-like"/>
    <property type="match status" value="1"/>
</dbReference>
<feature type="domain" description="HTH tetR-type" evidence="5">
    <location>
        <begin position="1"/>
        <end position="48"/>
    </location>
</feature>
<proteinExistence type="predicted"/>
<keyword evidence="1" id="KW-0805">Transcription regulation</keyword>
<protein>
    <submittedName>
        <fullName evidence="6">TetR family transcriptional regulator</fullName>
    </submittedName>
</protein>
<evidence type="ECO:0000313" key="6">
    <source>
        <dbReference type="EMBL" id="BBX34626.1"/>
    </source>
</evidence>
<dbReference type="EMBL" id="AP022567">
    <property type="protein sequence ID" value="BBX34626.1"/>
    <property type="molecule type" value="Genomic_DNA"/>
</dbReference>
<dbReference type="InterPro" id="IPR001647">
    <property type="entry name" value="HTH_TetR"/>
</dbReference>
<evidence type="ECO:0000256" key="4">
    <source>
        <dbReference type="PROSITE-ProRule" id="PRU00335"/>
    </source>
</evidence>
<gene>
    <name evidence="6" type="ORF">MMAGJ_39080</name>
</gene>
<keyword evidence="7" id="KW-1185">Reference proteome</keyword>